<evidence type="ECO:0000313" key="1">
    <source>
        <dbReference type="EMBL" id="OES45673.1"/>
    </source>
</evidence>
<comment type="caution">
    <text evidence="1">The sequence shown here is derived from an EMBL/GenBank/DDBJ whole genome shotgun (WGS) entry which is preliminary data.</text>
</comment>
<evidence type="ECO:0000313" key="2">
    <source>
        <dbReference type="Proteomes" id="UP000095658"/>
    </source>
</evidence>
<name>A0A1E7DRI4_9BACI</name>
<organism evidence="1 2">
    <name type="scientific">Domibacillus iocasae</name>
    <dbReference type="NCBI Taxonomy" id="1714016"/>
    <lineage>
        <taxon>Bacteria</taxon>
        <taxon>Bacillati</taxon>
        <taxon>Bacillota</taxon>
        <taxon>Bacilli</taxon>
        <taxon>Bacillales</taxon>
        <taxon>Bacillaceae</taxon>
        <taxon>Domibacillus</taxon>
    </lineage>
</organism>
<dbReference type="Proteomes" id="UP000095658">
    <property type="component" value="Unassembled WGS sequence"/>
</dbReference>
<sequence>MGMMQVETKNRMNQTFLKYKSRSAILRQASACRQSLHFEDDVCRLEEPSLRMAFFVCCF</sequence>
<dbReference type="AlphaFoldDB" id="A0A1E7DRI4"/>
<proteinExistence type="predicted"/>
<dbReference type="EMBL" id="MAMP01000012">
    <property type="protein sequence ID" value="OES45673.1"/>
    <property type="molecule type" value="Genomic_DNA"/>
</dbReference>
<accession>A0A1E7DRI4</accession>
<keyword evidence="2" id="KW-1185">Reference proteome</keyword>
<reference evidence="1 2" key="1">
    <citation type="submission" date="2016-06" db="EMBL/GenBank/DDBJ databases">
        <title>Domibacillus iocasae genome sequencing.</title>
        <authorList>
            <person name="Verma A."/>
            <person name="Pal Y."/>
            <person name="Ojha A.K."/>
            <person name="Krishnamurthi S."/>
        </authorList>
    </citation>
    <scope>NUCLEOTIDE SEQUENCE [LARGE SCALE GENOMIC DNA]</scope>
    <source>
        <strain evidence="1 2">DSM 29979</strain>
    </source>
</reference>
<gene>
    <name evidence="1" type="ORF">BA724_02345</name>
</gene>
<protein>
    <submittedName>
        <fullName evidence="1">Uncharacterized protein</fullName>
    </submittedName>
</protein>